<keyword evidence="6" id="KW-0511">Multifunctional enzyme</keyword>
<dbReference type="SMART" id="SM01294">
    <property type="entry name" value="PKS_PP_betabranch"/>
    <property type="match status" value="1"/>
</dbReference>
<feature type="active site" description="Proton donor; for dehydratase activity" evidence="8">
    <location>
        <position position="1195"/>
    </location>
</feature>
<keyword evidence="3" id="KW-0808">Transferase</keyword>
<dbReference type="InterPro" id="IPR049551">
    <property type="entry name" value="PKS_DH_C"/>
</dbReference>
<dbReference type="CDD" id="cd00833">
    <property type="entry name" value="PKS"/>
    <property type="match status" value="1"/>
</dbReference>
<keyword evidence="1" id="KW-0596">Phosphopantetheine</keyword>
<keyword evidence="14" id="KW-1185">Reference proteome</keyword>
<evidence type="ECO:0000256" key="6">
    <source>
        <dbReference type="ARBA" id="ARBA00023268"/>
    </source>
</evidence>
<dbReference type="InterPro" id="IPR014030">
    <property type="entry name" value="Ketoacyl_synth_N"/>
</dbReference>
<dbReference type="SMART" id="SM00826">
    <property type="entry name" value="PKS_DH"/>
    <property type="match status" value="1"/>
</dbReference>
<feature type="domain" description="Carrier" evidence="10">
    <location>
        <begin position="2543"/>
        <end position="2620"/>
    </location>
</feature>
<dbReference type="PROSITE" id="PS52019">
    <property type="entry name" value="PKS_MFAS_DH"/>
    <property type="match status" value="1"/>
</dbReference>
<dbReference type="SUPFAM" id="SSF53335">
    <property type="entry name" value="S-adenosyl-L-methionine-dependent methyltransferases"/>
    <property type="match status" value="1"/>
</dbReference>
<feature type="domain" description="Ketosynthase family 3 (KS3)" evidence="11">
    <location>
        <begin position="8"/>
        <end position="420"/>
    </location>
</feature>
<dbReference type="InterPro" id="IPR020807">
    <property type="entry name" value="PKS_DH"/>
</dbReference>
<evidence type="ECO:0000259" key="12">
    <source>
        <dbReference type="PROSITE" id="PS52019"/>
    </source>
</evidence>
<dbReference type="PROSITE" id="PS00606">
    <property type="entry name" value="KS3_1"/>
    <property type="match status" value="1"/>
</dbReference>
<dbReference type="Pfam" id="PF08659">
    <property type="entry name" value="KR"/>
    <property type="match status" value="1"/>
</dbReference>
<feature type="domain" description="PKS/mFAS DH" evidence="12">
    <location>
        <begin position="968"/>
        <end position="1283"/>
    </location>
</feature>
<evidence type="ECO:0000256" key="8">
    <source>
        <dbReference type="PROSITE-ProRule" id="PRU01363"/>
    </source>
</evidence>
<dbReference type="InterPro" id="IPR016036">
    <property type="entry name" value="Malonyl_transacylase_ACP-bd"/>
</dbReference>
<dbReference type="InterPro" id="IPR001227">
    <property type="entry name" value="Ac_transferase_dom_sf"/>
</dbReference>
<dbReference type="Gene3D" id="3.40.47.10">
    <property type="match status" value="1"/>
</dbReference>
<keyword evidence="4" id="KW-0521">NADP</keyword>
<dbReference type="Gene3D" id="3.90.180.10">
    <property type="entry name" value="Medium-chain alcohol dehydrogenases, catalytic domain"/>
    <property type="match status" value="1"/>
</dbReference>
<dbReference type="SUPFAM" id="SSF52151">
    <property type="entry name" value="FabD/lysophospholipase-like"/>
    <property type="match status" value="1"/>
</dbReference>
<dbReference type="Gene3D" id="1.10.1200.10">
    <property type="entry name" value="ACP-like"/>
    <property type="match status" value="1"/>
</dbReference>
<dbReference type="CDD" id="cd05195">
    <property type="entry name" value="enoyl_red"/>
    <property type="match status" value="1"/>
</dbReference>
<evidence type="ECO:0000259" key="10">
    <source>
        <dbReference type="PROSITE" id="PS50075"/>
    </source>
</evidence>
<keyword evidence="2" id="KW-0597">Phosphoprotein</keyword>
<gene>
    <name evidence="13" type="ORF">PG991_001447</name>
</gene>
<dbReference type="InterPro" id="IPR032821">
    <property type="entry name" value="PKS_assoc"/>
</dbReference>
<proteinExistence type="predicted"/>
<evidence type="ECO:0000256" key="1">
    <source>
        <dbReference type="ARBA" id="ARBA00022450"/>
    </source>
</evidence>
<dbReference type="InterPro" id="IPR006162">
    <property type="entry name" value="Ppantetheine_attach_site"/>
</dbReference>
<dbReference type="InterPro" id="IPR029063">
    <property type="entry name" value="SAM-dependent_MTases_sf"/>
</dbReference>
<feature type="active site" description="Proton acceptor; for dehydratase activity" evidence="8">
    <location>
        <position position="1000"/>
    </location>
</feature>
<dbReference type="PANTHER" id="PTHR43775">
    <property type="entry name" value="FATTY ACID SYNTHASE"/>
    <property type="match status" value="1"/>
</dbReference>
<dbReference type="InterPro" id="IPR018201">
    <property type="entry name" value="Ketoacyl_synth_AS"/>
</dbReference>
<dbReference type="InterPro" id="IPR014031">
    <property type="entry name" value="Ketoacyl_synth_C"/>
</dbReference>
<dbReference type="Pfam" id="PF00698">
    <property type="entry name" value="Acyl_transf_1"/>
    <property type="match status" value="1"/>
</dbReference>
<evidence type="ECO:0000256" key="2">
    <source>
        <dbReference type="ARBA" id="ARBA00022553"/>
    </source>
</evidence>
<dbReference type="InterPro" id="IPR013217">
    <property type="entry name" value="Methyltransf_12"/>
</dbReference>
<dbReference type="Gene3D" id="3.10.129.110">
    <property type="entry name" value="Polyketide synthase dehydratase"/>
    <property type="match status" value="1"/>
</dbReference>
<evidence type="ECO:0000256" key="3">
    <source>
        <dbReference type="ARBA" id="ARBA00022679"/>
    </source>
</evidence>
<evidence type="ECO:0000313" key="13">
    <source>
        <dbReference type="EMBL" id="KAK8037133.1"/>
    </source>
</evidence>
<dbReference type="Pfam" id="PF00109">
    <property type="entry name" value="ketoacyl-synt"/>
    <property type="match status" value="1"/>
</dbReference>
<dbReference type="Pfam" id="PF00550">
    <property type="entry name" value="PP-binding"/>
    <property type="match status" value="1"/>
</dbReference>
<dbReference type="SUPFAM" id="SSF51735">
    <property type="entry name" value="NAD(P)-binding Rossmann-fold domains"/>
    <property type="match status" value="2"/>
</dbReference>
<dbReference type="InterPro" id="IPR014043">
    <property type="entry name" value="Acyl_transferase_dom"/>
</dbReference>
<dbReference type="InterPro" id="IPR009081">
    <property type="entry name" value="PP-bd_ACP"/>
</dbReference>
<dbReference type="InterPro" id="IPR020843">
    <property type="entry name" value="ER"/>
</dbReference>
<dbReference type="Pfam" id="PF21089">
    <property type="entry name" value="PKS_DH_N"/>
    <property type="match status" value="1"/>
</dbReference>
<name>A0ABR1SS44_9PEZI</name>
<dbReference type="EMBL" id="JAQQWI010000003">
    <property type="protein sequence ID" value="KAK8037133.1"/>
    <property type="molecule type" value="Genomic_DNA"/>
</dbReference>
<evidence type="ECO:0000256" key="7">
    <source>
        <dbReference type="ARBA" id="ARBA00023315"/>
    </source>
</evidence>
<dbReference type="SMART" id="SM00822">
    <property type="entry name" value="PKS_KR"/>
    <property type="match status" value="1"/>
</dbReference>
<dbReference type="SUPFAM" id="SSF47336">
    <property type="entry name" value="ACP-like"/>
    <property type="match status" value="1"/>
</dbReference>
<dbReference type="Gene3D" id="3.40.50.720">
    <property type="entry name" value="NAD(P)-binding Rossmann-like Domain"/>
    <property type="match status" value="2"/>
</dbReference>
<dbReference type="InterPro" id="IPR020806">
    <property type="entry name" value="PKS_PP-bd"/>
</dbReference>
<dbReference type="Gene3D" id="3.40.366.10">
    <property type="entry name" value="Malonyl-Coenzyme A Acyl Carrier Protein, domain 2"/>
    <property type="match status" value="1"/>
</dbReference>
<dbReference type="Pfam" id="PF14765">
    <property type="entry name" value="PS-DH"/>
    <property type="match status" value="1"/>
</dbReference>
<dbReference type="PANTHER" id="PTHR43775:SF29">
    <property type="entry name" value="ASPERFURANONE POLYKETIDE SYNTHASE AFOG-RELATED"/>
    <property type="match status" value="1"/>
</dbReference>
<dbReference type="InterPro" id="IPR056501">
    <property type="entry name" value="NAD-bd_HRPKS_sdrA"/>
</dbReference>
<dbReference type="InterPro" id="IPR020841">
    <property type="entry name" value="PKS_Beta-ketoAc_synthase_dom"/>
</dbReference>
<dbReference type="Proteomes" id="UP001396898">
    <property type="component" value="Unassembled WGS sequence"/>
</dbReference>
<dbReference type="SMART" id="SM00825">
    <property type="entry name" value="PKS_KS"/>
    <property type="match status" value="1"/>
</dbReference>
<dbReference type="InterPro" id="IPR057326">
    <property type="entry name" value="KR_dom"/>
</dbReference>
<dbReference type="InterPro" id="IPR011032">
    <property type="entry name" value="GroES-like_sf"/>
</dbReference>
<organism evidence="13 14">
    <name type="scientific">Apiospora marii</name>
    <dbReference type="NCBI Taxonomy" id="335849"/>
    <lineage>
        <taxon>Eukaryota</taxon>
        <taxon>Fungi</taxon>
        <taxon>Dikarya</taxon>
        <taxon>Ascomycota</taxon>
        <taxon>Pezizomycotina</taxon>
        <taxon>Sordariomycetes</taxon>
        <taxon>Xylariomycetidae</taxon>
        <taxon>Amphisphaeriales</taxon>
        <taxon>Apiosporaceae</taxon>
        <taxon>Apiospora</taxon>
    </lineage>
</organism>
<dbReference type="Gene3D" id="3.30.70.3290">
    <property type="match status" value="1"/>
</dbReference>
<dbReference type="InterPro" id="IPR016039">
    <property type="entry name" value="Thiolase-like"/>
</dbReference>
<dbReference type="InterPro" id="IPR036736">
    <property type="entry name" value="ACP-like_sf"/>
</dbReference>
<evidence type="ECO:0000256" key="9">
    <source>
        <dbReference type="SAM" id="MobiDB-lite"/>
    </source>
</evidence>
<dbReference type="InterPro" id="IPR042104">
    <property type="entry name" value="PKS_dehydratase_sf"/>
</dbReference>
<reference evidence="13 14" key="1">
    <citation type="submission" date="2023-01" db="EMBL/GenBank/DDBJ databases">
        <title>Analysis of 21 Apiospora genomes using comparative genomics revels a genus with tremendous synthesis potential of carbohydrate active enzymes and secondary metabolites.</title>
        <authorList>
            <person name="Sorensen T."/>
        </authorList>
    </citation>
    <scope>NUCLEOTIDE SEQUENCE [LARGE SCALE GENOMIC DNA]</scope>
    <source>
        <strain evidence="13 14">CBS 20057</strain>
    </source>
</reference>
<accession>A0ABR1SS44</accession>
<dbReference type="Gene3D" id="3.40.50.150">
    <property type="entry name" value="Vaccinia Virus protein VP39"/>
    <property type="match status" value="1"/>
</dbReference>
<dbReference type="SUPFAM" id="SSF53901">
    <property type="entry name" value="Thiolase-like"/>
    <property type="match status" value="1"/>
</dbReference>
<dbReference type="InterPro" id="IPR013968">
    <property type="entry name" value="PKS_KR"/>
</dbReference>
<dbReference type="Pfam" id="PF08242">
    <property type="entry name" value="Methyltransf_12"/>
    <property type="match status" value="1"/>
</dbReference>
<feature type="region of interest" description="Disordered" evidence="9">
    <location>
        <begin position="42"/>
        <end position="62"/>
    </location>
</feature>
<dbReference type="SMART" id="SM00827">
    <property type="entry name" value="PKS_AT"/>
    <property type="match status" value="1"/>
</dbReference>
<dbReference type="Pfam" id="PF02801">
    <property type="entry name" value="Ketoacyl-synt_C"/>
    <property type="match status" value="1"/>
</dbReference>
<dbReference type="SMART" id="SM00823">
    <property type="entry name" value="PKS_PP"/>
    <property type="match status" value="1"/>
</dbReference>
<dbReference type="SUPFAM" id="SSF55048">
    <property type="entry name" value="Probable ACP-binding domain of malonyl-CoA ACP transacylase"/>
    <property type="match status" value="1"/>
</dbReference>
<sequence>MDAQQLPVEPIAITGFSFRMPQDAVDEKGLWGILEKGTNVKTKWPPDRTTTDAFHDDQSRKPNTLPSHYAHFMREDPGVFDAPFFSITAKEAASMSPRQPGIPVEQLRGSLTAVYAASMADDWTLMAAKDADTVPRMIISGHAATMLPNKISWFFDLRGPSVHIDTACSSGLTALDLACQSILTGNCKAALVIGSSTLLSPEPSLQLANLNFLSPDGCCHSFDARANGYGRGEGVVALYLKPLRRAVHDGDVVRAIVRATASNQDGKTPGLTQPSSQAQADLIRFAYAKAGLDLNHTTYVEAHGTGTPTGDPIEVKAIGGVFGKKRTPGNPLYVGSIKANVGHLEGSSGPASVVKAVMMIERGVIPPQALFETLNPNIDIATDNIMIPTVKTRWPGLGQRRVSVNSFGFGGANTHVIVDDAFHYMQAHGIHGFYRSINNLISTGTHLNETSVSTADEIHCTGCIAFSDAVNGDHPTTSIPRLLIWSAADEAAIHRMLQSYGDYYSKHIINRRHKIDQLAYTLAARRSIMSWRSFAVVENDSGGPSDKLTNHTPANSAVFFETEKPVRVRSGETGIAFIFTGQGAQYAGMGLALMRYAIFEQSLRRSDEIFMSLGCDWSLFDVISDAGRINTPDCSQPVCTALQIGLVDLLESFKITPSAVVGHSSGEIAAAYAMAALSYESACKVAYYRGKLTGSLARQLCVAGTPGAMLSANLREAEVPEYLEGLGLDTSDGRSVCLACVNSPENVTLAGPVDLVDIVKKDLDKKGIFAQNLTTGVAYHSPSMQLMAEDYAASIGFITPGSGKGSAIFVSSVTGKVSGPEELATPQYWVNNLTSPVRFSHALAKLTSLTTKSCSVGTGSLTKPFTITDVVEVGPHAALRRPVRDTCPQLRYHAWIQRSISPIHSTLNLVGNLFCLGYLVSVTAANHQNQRKHPYLVDCPSYPFDHTRRYWDESRMSKDWRLREASPGFLLGRRAHDWNPLRPRWRNWLCGETMPWLGEHHVTGTLVVPGAGSLVIAIEAVRQTVGTTGRKISGFEFRNLQLLAPLRVGDTTRDAVETEVHLDSIQGVGAKESTWFQFRIFSHNNGHVTETCNAQVQVQFEEDITTPAGHERALEDERIRSLSRTIHSACTQPLDIQTFYKRFFKYGFRYGPSFTVVTEANCDPVGQASGTGKVSWDPAQHEQAGDSPVHPAILDGVLQVLLAAAPKDLGDTATVIPRRMGKVWMSNKVWSQTTRTVNVAGIVNGTPDEGGPFMNFWALADDNTPLCSIENVKGAEISRKEKNDDAVVDRRLLYRIAWKPKLCSLAPGEVQKICDTTSFRLDNYDSEVHAFANFFPKIEKVMRSAAIQARQTVSTSQMSALPAYFSKYVNALDQQSDHNHATLGNQEKNDELSLSSLDAAILECELEYPQWSLFPTFARALPSILRGEVNPLELMFASNAAEKFYASVYGFHMLSGGFQNFLNIASHENPRQRILEVGAGTGSFTRHILSALQDIEEATGGSSFAEYVFTDISASLVGNAQAQFQNHLDRMKFMQWDIEHDPSDGHPGLDIGGYDFIFAGSVLHATSNLSKALRNLRALLKPEGYLILQETTSTQTACINIAFGALEGWWLSTENWRQGSPLLTQERWNQVLQDNGFHAIDLALKDFQDDAHHIGTIMVAKATPEEHLTLQSQPDVSHQARPQLVLVTDRGSVDESSLTRELQREFEVKQVVDFDAIEQGWESSPSDVVVSLIDFGYSQLTNLDAQRFENLQRLIHGSKNILWVSVSVNETAVVGEADVNDGLPIDPQSGVATGMLRTIRSEESDKHIVTLSINQAHTYKQAEVAAFVSEILHLSFKGSESRDCSEVEFIVQDGHITVGRMVHAKQLDEERVSHIRPLKRTEEWGSGPSLVLQVEHTGVLDSLRFVEDQSHQNELLADEVEIEAEAWPISFRDVFIALGKLRGADELGYECAGKVTRVGSAGSGHVKPGDRVVMGMLGSMRSHPRSKLQAVHKIPDTLSCIDAVSHVNPAITAWHSLVNLARLQKGETVLIHSAAGGTGQMAIGIAQMIGAEIFATVGSEDKKRLLVEEFHLQREHIFYSRDTSFANGVRRVTNGRGVDVVLNSLAGEGLRASWECIAPFGRFIEIGKADIMANSSLPMGTFAKNITFAAMDLVSIVKTNVKLAGELFHKAMELITDGLLKGPKPLHLYPLAETENAFRFMQSGNNTGRIVITGTKCDQVTKYLVHRSAWRFNAEVTYVVIGGLGGLGRVVIEWMARKGARNLLVPSRSGISSQAASDIVAKLRDEGVCITTPKCDVSSIDEFSKVLESYASSNPQVPIKGCINSAMSLQDAIFSNMTHGQWTAALQSKVQSSWNAHTLLPRDMDYFIMLSSLVGVYGAMGQSNYAAGCAFQDALAKARTEANGYQGISVSLDLGWLLDAGIVSEREDYRRKWEGAQDIAGVRCSDLIAVLDHYCDPARWSALEPDLPRRSGISSQSQLLVGAVTPADLARHGEMIPASMSTPLFDAFRSRSGTHAVGSGIVTSESQAMDAGARFRAATSFDEKCSTVIDAIRSRLARALDVEIDDVDAGRPVSSYGVDSLMAVELRNWMRKDYDVEIAVFDILGGTTIADLGRQVTNKAAELEMGPGDTAD</sequence>
<dbReference type="InterPro" id="IPR049900">
    <property type="entry name" value="PKS_mFAS_DH"/>
</dbReference>
<dbReference type="SUPFAM" id="SSF50129">
    <property type="entry name" value="GroES-like"/>
    <property type="match status" value="1"/>
</dbReference>
<dbReference type="PROSITE" id="PS52004">
    <property type="entry name" value="KS3_2"/>
    <property type="match status" value="1"/>
</dbReference>
<dbReference type="InterPro" id="IPR050091">
    <property type="entry name" value="PKS_NRPS_Biosynth_Enz"/>
</dbReference>
<dbReference type="Pfam" id="PF23114">
    <property type="entry name" value="NAD-bd_HRPKS_sdrA"/>
    <property type="match status" value="1"/>
</dbReference>
<evidence type="ECO:0000256" key="4">
    <source>
        <dbReference type="ARBA" id="ARBA00022857"/>
    </source>
</evidence>
<feature type="region of interest" description="N-terminal hotdog fold" evidence="8">
    <location>
        <begin position="968"/>
        <end position="1103"/>
    </location>
</feature>
<dbReference type="SMART" id="SM00829">
    <property type="entry name" value="PKS_ER"/>
    <property type="match status" value="1"/>
</dbReference>
<protein>
    <submittedName>
        <fullName evidence="13">Polyketide synthase</fullName>
    </submittedName>
</protein>
<dbReference type="InterPro" id="IPR016035">
    <property type="entry name" value="Acyl_Trfase/lysoPLipase"/>
</dbReference>
<evidence type="ECO:0000256" key="5">
    <source>
        <dbReference type="ARBA" id="ARBA00023002"/>
    </source>
</evidence>
<dbReference type="Pfam" id="PF16197">
    <property type="entry name" value="KAsynt_C_assoc"/>
    <property type="match status" value="1"/>
</dbReference>
<dbReference type="CDD" id="cd02440">
    <property type="entry name" value="AdoMet_MTases"/>
    <property type="match status" value="1"/>
</dbReference>
<keyword evidence="7" id="KW-0012">Acyltransferase</keyword>
<evidence type="ECO:0000259" key="11">
    <source>
        <dbReference type="PROSITE" id="PS52004"/>
    </source>
</evidence>
<dbReference type="Pfam" id="PF13602">
    <property type="entry name" value="ADH_zinc_N_2"/>
    <property type="match status" value="1"/>
</dbReference>
<dbReference type="PROSITE" id="PS00012">
    <property type="entry name" value="PHOSPHOPANTETHEINE"/>
    <property type="match status" value="1"/>
</dbReference>
<keyword evidence="5" id="KW-0560">Oxidoreductase</keyword>
<dbReference type="PROSITE" id="PS50075">
    <property type="entry name" value="CARRIER"/>
    <property type="match status" value="1"/>
</dbReference>
<feature type="compositionally biased region" description="Basic and acidic residues" evidence="9">
    <location>
        <begin position="44"/>
        <end position="60"/>
    </location>
</feature>
<dbReference type="InterPro" id="IPR049552">
    <property type="entry name" value="PKS_DH_N"/>
</dbReference>
<feature type="region of interest" description="C-terminal hotdog fold" evidence="8">
    <location>
        <begin position="1131"/>
        <end position="1283"/>
    </location>
</feature>
<evidence type="ECO:0000313" key="14">
    <source>
        <dbReference type="Proteomes" id="UP001396898"/>
    </source>
</evidence>
<dbReference type="InterPro" id="IPR036291">
    <property type="entry name" value="NAD(P)-bd_dom_sf"/>
</dbReference>
<comment type="caution">
    <text evidence="13">The sequence shown here is derived from an EMBL/GenBank/DDBJ whole genome shotgun (WGS) entry which is preliminary data.</text>
</comment>